<comment type="caution">
    <text evidence="1">The sequence shown here is derived from an EMBL/GenBank/DDBJ whole genome shotgun (WGS) entry which is preliminary data.</text>
</comment>
<reference evidence="1 2" key="1">
    <citation type="journal article" date="2024" name="Science">
        <title>Giant polyketide synthase enzymes in the biosynthesis of giant marine polyether toxins.</title>
        <authorList>
            <person name="Fallon T.R."/>
            <person name="Shende V.V."/>
            <person name="Wierzbicki I.H."/>
            <person name="Pendleton A.L."/>
            <person name="Watervoot N.F."/>
            <person name="Auber R.P."/>
            <person name="Gonzalez D.J."/>
            <person name="Wisecaver J.H."/>
            <person name="Moore B.S."/>
        </authorList>
    </citation>
    <scope>NUCLEOTIDE SEQUENCE [LARGE SCALE GENOMIC DNA]</scope>
    <source>
        <strain evidence="1 2">12B1</strain>
    </source>
</reference>
<evidence type="ECO:0000313" key="2">
    <source>
        <dbReference type="Proteomes" id="UP001515480"/>
    </source>
</evidence>
<organism evidence="1 2">
    <name type="scientific">Prymnesium parvum</name>
    <name type="common">Toxic golden alga</name>
    <dbReference type="NCBI Taxonomy" id="97485"/>
    <lineage>
        <taxon>Eukaryota</taxon>
        <taxon>Haptista</taxon>
        <taxon>Haptophyta</taxon>
        <taxon>Prymnesiophyceae</taxon>
        <taxon>Prymnesiales</taxon>
        <taxon>Prymnesiaceae</taxon>
        <taxon>Prymnesium</taxon>
    </lineage>
</organism>
<dbReference type="Proteomes" id="UP001515480">
    <property type="component" value="Unassembled WGS sequence"/>
</dbReference>
<keyword evidence="2" id="KW-1185">Reference proteome</keyword>
<name>A0AB34IW83_PRYPA</name>
<protein>
    <submittedName>
        <fullName evidence="1">Uncharacterized protein</fullName>
    </submittedName>
</protein>
<proteinExistence type="predicted"/>
<dbReference type="EMBL" id="JBGBPQ010000017">
    <property type="protein sequence ID" value="KAL1507884.1"/>
    <property type="molecule type" value="Genomic_DNA"/>
</dbReference>
<gene>
    <name evidence="1" type="ORF">AB1Y20_007491</name>
</gene>
<dbReference type="AlphaFoldDB" id="A0AB34IW83"/>
<sequence length="107" mass="10442">MGVGGRTRQGVRVRGEARRSCGAKASAAAWKGDGSWVGASEAGVPGQSAASWGEQGALQGEAACWAEEAGSPARVGGAAEEPEGEGQVLAYGGAGSGGVEVRVEGGR</sequence>
<accession>A0AB34IW83</accession>
<evidence type="ECO:0000313" key="1">
    <source>
        <dbReference type="EMBL" id="KAL1507884.1"/>
    </source>
</evidence>